<dbReference type="InterPro" id="IPR043128">
    <property type="entry name" value="Rev_trsase/Diguanyl_cyclase"/>
</dbReference>
<comment type="caution">
    <text evidence="3">The sequence shown here is derived from an EMBL/GenBank/DDBJ whole genome shotgun (WGS) entry which is preliminary data.</text>
</comment>
<dbReference type="SUPFAM" id="SSF141868">
    <property type="entry name" value="EAL domain-like"/>
    <property type="match status" value="1"/>
</dbReference>
<geneLocation type="plasmid" evidence="4">
    <name>pinbov266</name>
</geneLocation>
<evidence type="ECO:0000259" key="1">
    <source>
        <dbReference type="PROSITE" id="PS50883"/>
    </source>
</evidence>
<dbReference type="Proteomes" id="UP000245488">
    <property type="component" value="Plasmid pINBov266"/>
</dbReference>
<evidence type="ECO:0008006" key="5">
    <source>
        <dbReference type="Google" id="ProtNLM"/>
    </source>
</evidence>
<feature type="domain" description="GGDEF" evidence="2">
    <location>
        <begin position="172"/>
        <end position="303"/>
    </location>
</feature>
<dbReference type="SUPFAM" id="SSF55073">
    <property type="entry name" value="Nucleotide cyclase"/>
    <property type="match status" value="1"/>
</dbReference>
<dbReference type="InterPro" id="IPR000160">
    <property type="entry name" value="GGDEF_dom"/>
</dbReference>
<dbReference type="NCBIfam" id="TIGR00254">
    <property type="entry name" value="GGDEF"/>
    <property type="match status" value="1"/>
</dbReference>
<dbReference type="EMBL" id="NXNG01000002">
    <property type="protein sequence ID" value="PWT25806.1"/>
    <property type="molecule type" value="Genomic_DNA"/>
</dbReference>
<dbReference type="InterPro" id="IPR001633">
    <property type="entry name" value="EAL_dom"/>
</dbReference>
<keyword evidence="4" id="KW-1185">Reference proteome</keyword>
<proteinExistence type="predicted"/>
<dbReference type="InterPro" id="IPR035919">
    <property type="entry name" value="EAL_sf"/>
</dbReference>
<evidence type="ECO:0000259" key="2">
    <source>
        <dbReference type="PROSITE" id="PS50887"/>
    </source>
</evidence>
<dbReference type="AlphaFoldDB" id="A0A317FXG4"/>
<dbReference type="PANTHER" id="PTHR33121:SF70">
    <property type="entry name" value="SIGNALING PROTEIN YKOW"/>
    <property type="match status" value="1"/>
</dbReference>
<name>A0A317FXG4_BUTFI</name>
<evidence type="ECO:0000313" key="4">
    <source>
        <dbReference type="Proteomes" id="UP000245488"/>
    </source>
</evidence>
<dbReference type="Pfam" id="PF00563">
    <property type="entry name" value="EAL"/>
    <property type="match status" value="1"/>
</dbReference>
<keyword evidence="3" id="KW-0614">Plasmid</keyword>
<feature type="domain" description="EAL" evidence="1">
    <location>
        <begin position="312"/>
        <end position="565"/>
    </location>
</feature>
<dbReference type="Pfam" id="PF00990">
    <property type="entry name" value="GGDEF"/>
    <property type="match status" value="1"/>
</dbReference>
<dbReference type="InterPro" id="IPR050706">
    <property type="entry name" value="Cyclic-di-GMP_PDE-like"/>
</dbReference>
<dbReference type="GO" id="GO:0071111">
    <property type="term" value="F:cyclic-guanylate-specific phosphodiesterase activity"/>
    <property type="evidence" value="ECO:0007669"/>
    <property type="project" value="InterPro"/>
</dbReference>
<accession>A0A317FXG4</accession>
<protein>
    <recommendedName>
        <fullName evidence="5">Diguanylate cyclase (GGDEF) domain-containing protein</fullName>
    </recommendedName>
</protein>
<organism evidence="3 4">
    <name type="scientific">Butyrivibrio fibrisolvens</name>
    <dbReference type="NCBI Taxonomy" id="831"/>
    <lineage>
        <taxon>Bacteria</taxon>
        <taxon>Bacillati</taxon>
        <taxon>Bacillota</taxon>
        <taxon>Clostridia</taxon>
        <taxon>Lachnospirales</taxon>
        <taxon>Lachnospiraceae</taxon>
        <taxon>Butyrivibrio</taxon>
    </lineage>
</organism>
<dbReference type="Gene3D" id="3.30.70.270">
    <property type="match status" value="1"/>
</dbReference>
<dbReference type="PROSITE" id="PS50883">
    <property type="entry name" value="EAL"/>
    <property type="match status" value="1"/>
</dbReference>
<reference evidence="3 4" key="1">
    <citation type="submission" date="2017-09" db="EMBL/GenBank/DDBJ databases">
        <title>High-quality draft genome sequence of Butyrivibrio fibrisolvens INBov1, isolated from cow rumen.</title>
        <authorList>
            <person name="Rodriguez Hernaez J."/>
            <person name="Rivarola M."/>
            <person name="Paniego N."/>
            <person name="Cravero S."/>
            <person name="Ceron Cucchi M."/>
            <person name="Martinez M.C."/>
        </authorList>
    </citation>
    <scope>NUCLEOTIDE SEQUENCE [LARGE SCALE GENOMIC DNA]</scope>
    <source>
        <strain evidence="3 4">INBov1</strain>
        <plasmid evidence="4">pinbov266</plasmid>
    </source>
</reference>
<dbReference type="PROSITE" id="PS50887">
    <property type="entry name" value="GGDEF"/>
    <property type="match status" value="1"/>
</dbReference>
<dbReference type="CDD" id="cd01948">
    <property type="entry name" value="EAL"/>
    <property type="match status" value="1"/>
</dbReference>
<dbReference type="InterPro" id="IPR029787">
    <property type="entry name" value="Nucleotide_cyclase"/>
</dbReference>
<dbReference type="PANTHER" id="PTHR33121">
    <property type="entry name" value="CYCLIC DI-GMP PHOSPHODIESTERASE PDEF"/>
    <property type="match status" value="1"/>
</dbReference>
<sequence>MRLIMKIAELMANKLEKLFQEASLENIKADTYKDLCGALHVTKMYYDMDLGGDDRYRNHRTGKLIFEATPVDDKLVLYDSGIPGGLKKCYNFYYDGNEYVHAYIEFEKAVKEDDIDQELCAFMANVIYIIISRQNMRKMLDYAETSDVLTGIPNIAMVQRKYYTVLQHSRPQDYAVLRINLRNFRYINEMCGAQAGDEAIIQYSRKLLKFTEDDECAGRMGGDNFVVYLHNENLKNFLKKISTVTISKLKNAPNNRFDVVAWVGISMLSEDENKTFLERLNDANVACGLGKSRLKQDVVYYGKELKNMVMQGRDIIGIFPTAVKNHEFTPFFQPKVDMKTGKLVGFEALCRWFHEDHYIYPDQFIPILDREGLIPKLDLAIFDETCKAIKRWKEMGLTPPRISSNFSRKDLFVPKIESKILKVIEENGLSTDDVEIEITESTKDVEYERLITFVKTLKENGLFISIDDFGTGYSSLSLLHNIDADVIKIDKSFTDMITADDKTAILVESIITIAQRLKMEVIAEGVETKEQGKKLVELGCNLAQGYYYSKPVDYQSATEIINSCDYAPVV</sequence>
<gene>
    <name evidence="3" type="ORF">CPT75_00005</name>
</gene>
<evidence type="ECO:0000313" key="3">
    <source>
        <dbReference type="EMBL" id="PWT25806.1"/>
    </source>
</evidence>
<dbReference type="SMART" id="SM00052">
    <property type="entry name" value="EAL"/>
    <property type="match status" value="1"/>
</dbReference>
<dbReference type="SMART" id="SM00267">
    <property type="entry name" value="GGDEF"/>
    <property type="match status" value="1"/>
</dbReference>
<dbReference type="Gene3D" id="3.20.20.450">
    <property type="entry name" value="EAL domain"/>
    <property type="match status" value="1"/>
</dbReference>